<protein>
    <submittedName>
        <fullName evidence="1">Uncharacterized protein</fullName>
    </submittedName>
</protein>
<name>A0ACB8RV20_9AGAM</name>
<accession>A0ACB8RV20</accession>
<keyword evidence="2" id="KW-1185">Reference proteome</keyword>
<evidence type="ECO:0000313" key="1">
    <source>
        <dbReference type="EMBL" id="KAI0047667.1"/>
    </source>
</evidence>
<dbReference type="Proteomes" id="UP000814033">
    <property type="component" value="Unassembled WGS sequence"/>
</dbReference>
<comment type="caution">
    <text evidence="1">The sequence shown here is derived from an EMBL/GenBank/DDBJ whole genome shotgun (WGS) entry which is preliminary data.</text>
</comment>
<proteinExistence type="predicted"/>
<gene>
    <name evidence="1" type="ORF">FA95DRAFT_1492219</name>
</gene>
<organism evidence="1 2">
    <name type="scientific">Auriscalpium vulgare</name>
    <dbReference type="NCBI Taxonomy" id="40419"/>
    <lineage>
        <taxon>Eukaryota</taxon>
        <taxon>Fungi</taxon>
        <taxon>Dikarya</taxon>
        <taxon>Basidiomycota</taxon>
        <taxon>Agaricomycotina</taxon>
        <taxon>Agaricomycetes</taxon>
        <taxon>Russulales</taxon>
        <taxon>Auriscalpiaceae</taxon>
        <taxon>Auriscalpium</taxon>
    </lineage>
</organism>
<evidence type="ECO:0000313" key="2">
    <source>
        <dbReference type="Proteomes" id="UP000814033"/>
    </source>
</evidence>
<sequence>MIKLCTVIHRRRNRVTFQIFSISFSRDASPRPIPAHECSVTPPMFKAAMPVDAVVTSLDGSCGSLRTLMISRRRTDLPVPAYPVKNTFSPRITLRRTSCCSRESSILGTTATSSSFGSGNDASPYASNSICLIASSSSTLMNTTELAGETGTSYWSSSRPVSAGCDADGPTLAAETKSQ</sequence>
<reference evidence="1" key="2">
    <citation type="journal article" date="2022" name="New Phytol.">
        <title>Evolutionary transition to the ectomycorrhizal habit in the genomes of a hyperdiverse lineage of mushroom-forming fungi.</title>
        <authorList>
            <person name="Looney B."/>
            <person name="Miyauchi S."/>
            <person name="Morin E."/>
            <person name="Drula E."/>
            <person name="Courty P.E."/>
            <person name="Kohler A."/>
            <person name="Kuo A."/>
            <person name="LaButti K."/>
            <person name="Pangilinan J."/>
            <person name="Lipzen A."/>
            <person name="Riley R."/>
            <person name="Andreopoulos W."/>
            <person name="He G."/>
            <person name="Johnson J."/>
            <person name="Nolan M."/>
            <person name="Tritt A."/>
            <person name="Barry K.W."/>
            <person name="Grigoriev I.V."/>
            <person name="Nagy L.G."/>
            <person name="Hibbett D."/>
            <person name="Henrissat B."/>
            <person name="Matheny P.B."/>
            <person name="Labbe J."/>
            <person name="Martin F.M."/>
        </authorList>
    </citation>
    <scope>NUCLEOTIDE SEQUENCE</scope>
    <source>
        <strain evidence="1">FP105234-sp</strain>
    </source>
</reference>
<dbReference type="EMBL" id="MU275900">
    <property type="protein sequence ID" value="KAI0047667.1"/>
    <property type="molecule type" value="Genomic_DNA"/>
</dbReference>
<reference evidence="1" key="1">
    <citation type="submission" date="2021-02" db="EMBL/GenBank/DDBJ databases">
        <authorList>
            <consortium name="DOE Joint Genome Institute"/>
            <person name="Ahrendt S."/>
            <person name="Looney B.P."/>
            <person name="Miyauchi S."/>
            <person name="Morin E."/>
            <person name="Drula E."/>
            <person name="Courty P.E."/>
            <person name="Chicoki N."/>
            <person name="Fauchery L."/>
            <person name="Kohler A."/>
            <person name="Kuo A."/>
            <person name="Labutti K."/>
            <person name="Pangilinan J."/>
            <person name="Lipzen A."/>
            <person name="Riley R."/>
            <person name="Andreopoulos W."/>
            <person name="He G."/>
            <person name="Johnson J."/>
            <person name="Barry K.W."/>
            <person name="Grigoriev I.V."/>
            <person name="Nagy L."/>
            <person name="Hibbett D."/>
            <person name="Henrissat B."/>
            <person name="Matheny P.B."/>
            <person name="Labbe J."/>
            <person name="Martin F."/>
        </authorList>
    </citation>
    <scope>NUCLEOTIDE SEQUENCE</scope>
    <source>
        <strain evidence="1">FP105234-sp</strain>
    </source>
</reference>